<dbReference type="EMBL" id="FWWU01000002">
    <property type="protein sequence ID" value="SMB78147.1"/>
    <property type="molecule type" value="Genomic_DNA"/>
</dbReference>
<evidence type="ECO:0000313" key="2">
    <source>
        <dbReference type="EMBL" id="SMB78147.1"/>
    </source>
</evidence>
<name>A0A1W1UAP7_9DEIO</name>
<dbReference type="GO" id="GO:0016616">
    <property type="term" value="F:oxidoreductase activity, acting on the CH-OH group of donors, NAD or NADP as acceptor"/>
    <property type="evidence" value="ECO:0007669"/>
    <property type="project" value="TreeGrafter"/>
</dbReference>
<accession>A0A1W1UAP7</accession>
<dbReference type="STRING" id="695939.SAMN00790413_06509"/>
<dbReference type="PRINTS" id="PR00081">
    <property type="entry name" value="GDHRDH"/>
</dbReference>
<dbReference type="InterPro" id="IPR002347">
    <property type="entry name" value="SDR_fam"/>
</dbReference>
<evidence type="ECO:0000313" key="3">
    <source>
        <dbReference type="Proteomes" id="UP000192582"/>
    </source>
</evidence>
<dbReference type="SUPFAM" id="SSF51735">
    <property type="entry name" value="NAD(P)-binding Rossmann-fold domains"/>
    <property type="match status" value="1"/>
</dbReference>
<dbReference type="PRINTS" id="PR00080">
    <property type="entry name" value="SDRFAMILY"/>
</dbReference>
<dbReference type="RefSeq" id="WP_084045110.1">
    <property type="nucleotide sequence ID" value="NZ_FWWU01000002.1"/>
</dbReference>
<organism evidence="2 3">
    <name type="scientific">Deinococcus hopiensis KR-140</name>
    <dbReference type="NCBI Taxonomy" id="695939"/>
    <lineage>
        <taxon>Bacteria</taxon>
        <taxon>Thermotogati</taxon>
        <taxon>Deinococcota</taxon>
        <taxon>Deinococci</taxon>
        <taxon>Deinococcales</taxon>
        <taxon>Deinococcaceae</taxon>
        <taxon>Deinococcus</taxon>
    </lineage>
</organism>
<protein>
    <submittedName>
        <fullName evidence="2">3-oxoacyl-[acyl-carrier protein] reductase</fullName>
    </submittedName>
</protein>
<keyword evidence="3" id="KW-1185">Reference proteome</keyword>
<gene>
    <name evidence="2" type="ORF">SAMN00790413_06509</name>
</gene>
<dbReference type="GO" id="GO:0030497">
    <property type="term" value="P:fatty acid elongation"/>
    <property type="evidence" value="ECO:0007669"/>
    <property type="project" value="TreeGrafter"/>
</dbReference>
<proteinExistence type="inferred from homology"/>
<sequence>MTNSVSHRFDGRVVLVTGAAGGIGRAVAERFAREGAQVAVNDLKEDAVQAVVDSITAAGGHALAVPADVSDTAQVEAMFTHVETTLGYVDVLYNNAGLIDTSRHFLDADEAWWDRIIQVNLKSVFLCSHRAARIMARRRRGVIISTSSGGATRAHRGNVAYDATKGGIEAMTRAMALDLAPYGIRVNGVVPGFINTYGLTEEQLRMREKTVPLGRYGVAEDMTGAALFLASDDAAYVTGQFVSVDGGVLVQQRSANVDTFPVEGFPVVEADLA</sequence>
<dbReference type="InterPro" id="IPR036291">
    <property type="entry name" value="NAD(P)-bd_dom_sf"/>
</dbReference>
<dbReference type="FunFam" id="3.40.50.720:FF:000084">
    <property type="entry name" value="Short-chain dehydrogenase reductase"/>
    <property type="match status" value="1"/>
</dbReference>
<dbReference type="Pfam" id="PF13561">
    <property type="entry name" value="adh_short_C2"/>
    <property type="match status" value="1"/>
</dbReference>
<dbReference type="Proteomes" id="UP000192582">
    <property type="component" value="Unassembled WGS sequence"/>
</dbReference>
<dbReference type="NCBIfam" id="NF005559">
    <property type="entry name" value="PRK07231.1"/>
    <property type="match status" value="1"/>
</dbReference>
<dbReference type="PANTHER" id="PTHR42760:SF40">
    <property type="entry name" value="3-OXOACYL-[ACYL-CARRIER-PROTEIN] REDUCTASE, CHLOROPLASTIC"/>
    <property type="match status" value="1"/>
</dbReference>
<comment type="similarity">
    <text evidence="1">Belongs to the short-chain dehydrogenases/reductases (SDR) family.</text>
</comment>
<dbReference type="Gene3D" id="3.40.50.720">
    <property type="entry name" value="NAD(P)-binding Rossmann-like Domain"/>
    <property type="match status" value="1"/>
</dbReference>
<evidence type="ECO:0000256" key="1">
    <source>
        <dbReference type="ARBA" id="ARBA00006484"/>
    </source>
</evidence>
<dbReference type="PANTHER" id="PTHR42760">
    <property type="entry name" value="SHORT-CHAIN DEHYDROGENASES/REDUCTASES FAMILY MEMBER"/>
    <property type="match status" value="1"/>
</dbReference>
<dbReference type="AlphaFoldDB" id="A0A1W1UAP7"/>
<reference evidence="2 3" key="1">
    <citation type="submission" date="2017-04" db="EMBL/GenBank/DDBJ databases">
        <authorList>
            <person name="Afonso C.L."/>
            <person name="Miller P.J."/>
            <person name="Scott M.A."/>
            <person name="Spackman E."/>
            <person name="Goraichik I."/>
            <person name="Dimitrov K.M."/>
            <person name="Suarez D.L."/>
            <person name="Swayne D.E."/>
        </authorList>
    </citation>
    <scope>NUCLEOTIDE SEQUENCE [LARGE SCALE GENOMIC DNA]</scope>
    <source>
        <strain evidence="2 3">KR-140</strain>
    </source>
</reference>
<dbReference type="OrthoDB" id="9803333at2"/>